<feature type="compositionally biased region" description="Polar residues" evidence="1">
    <location>
        <begin position="780"/>
        <end position="809"/>
    </location>
</feature>
<dbReference type="InParanoid" id="A0A286UKM5"/>
<feature type="compositionally biased region" description="Basic and acidic residues" evidence="1">
    <location>
        <begin position="286"/>
        <end position="301"/>
    </location>
</feature>
<feature type="compositionally biased region" description="Low complexity" evidence="1">
    <location>
        <begin position="423"/>
        <end position="435"/>
    </location>
</feature>
<comment type="caution">
    <text evidence="3">The sequence shown here is derived from an EMBL/GenBank/DDBJ whole genome shotgun (WGS) entry which is preliminary data.</text>
</comment>
<dbReference type="GO" id="GO:0005737">
    <property type="term" value="C:cytoplasm"/>
    <property type="evidence" value="ECO:0007669"/>
    <property type="project" value="TreeGrafter"/>
</dbReference>
<feature type="compositionally biased region" description="Polar residues" evidence="1">
    <location>
        <begin position="740"/>
        <end position="758"/>
    </location>
</feature>
<evidence type="ECO:0000313" key="4">
    <source>
        <dbReference type="Proteomes" id="UP000217199"/>
    </source>
</evidence>
<protein>
    <submittedName>
        <fullName evidence="3">That interacts with silencing s at the telomere</fullName>
    </submittedName>
</protein>
<dbReference type="STRING" id="2282107.A0A286UKM5"/>
<evidence type="ECO:0000313" key="3">
    <source>
        <dbReference type="EMBL" id="PAV20153.1"/>
    </source>
</evidence>
<feature type="compositionally biased region" description="Polar residues" evidence="1">
    <location>
        <begin position="396"/>
        <end position="411"/>
    </location>
</feature>
<dbReference type="Proteomes" id="UP000217199">
    <property type="component" value="Unassembled WGS sequence"/>
</dbReference>
<dbReference type="SMART" id="SM01327">
    <property type="entry name" value="Zds_C"/>
    <property type="match status" value="1"/>
</dbReference>
<feature type="region of interest" description="Disordered" evidence="1">
    <location>
        <begin position="571"/>
        <end position="902"/>
    </location>
</feature>
<feature type="region of interest" description="Disordered" evidence="1">
    <location>
        <begin position="224"/>
        <end position="495"/>
    </location>
</feature>
<dbReference type="GO" id="GO:0030010">
    <property type="term" value="P:establishment of cell polarity"/>
    <property type="evidence" value="ECO:0007669"/>
    <property type="project" value="TreeGrafter"/>
</dbReference>
<reference evidence="3 4" key="1">
    <citation type="journal article" date="2017" name="Mol. Ecol.">
        <title>Comparative and population genomic landscape of Phellinus noxius: A hypervariable fungus causing root rot in trees.</title>
        <authorList>
            <person name="Chung C.L."/>
            <person name="Lee T.J."/>
            <person name="Akiba M."/>
            <person name="Lee H.H."/>
            <person name="Kuo T.H."/>
            <person name="Liu D."/>
            <person name="Ke H.M."/>
            <person name="Yokoi T."/>
            <person name="Roa M.B."/>
            <person name="Lu M.J."/>
            <person name="Chang Y.Y."/>
            <person name="Ann P.J."/>
            <person name="Tsai J.N."/>
            <person name="Chen C.Y."/>
            <person name="Tzean S.S."/>
            <person name="Ota Y."/>
            <person name="Hattori T."/>
            <person name="Sahashi N."/>
            <person name="Liou R.F."/>
            <person name="Kikuchi T."/>
            <person name="Tsai I.J."/>
        </authorList>
    </citation>
    <scope>NUCLEOTIDE SEQUENCE [LARGE SCALE GENOMIC DNA]</scope>
    <source>
        <strain evidence="3 4">FFPRI411160</strain>
    </source>
</reference>
<feature type="compositionally biased region" description="Low complexity" evidence="1">
    <location>
        <begin position="848"/>
        <end position="859"/>
    </location>
</feature>
<name>A0A286UKM5_9AGAM</name>
<dbReference type="GO" id="GO:0010971">
    <property type="term" value="P:positive regulation of G2/M transition of mitotic cell cycle"/>
    <property type="evidence" value="ECO:0007669"/>
    <property type="project" value="TreeGrafter"/>
</dbReference>
<feature type="compositionally biased region" description="Low complexity" evidence="1">
    <location>
        <begin position="571"/>
        <end position="596"/>
    </location>
</feature>
<feature type="compositionally biased region" description="Low complexity" evidence="1">
    <location>
        <begin position="810"/>
        <end position="821"/>
    </location>
</feature>
<dbReference type="InterPro" id="IPR040206">
    <property type="entry name" value="Zds1/2"/>
</dbReference>
<feature type="compositionally biased region" description="Low complexity" evidence="1">
    <location>
        <begin position="336"/>
        <end position="360"/>
    </location>
</feature>
<feature type="compositionally biased region" description="Basic and acidic residues" evidence="1">
    <location>
        <begin position="436"/>
        <end position="446"/>
    </location>
</feature>
<gene>
    <name evidence="3" type="ORF">PNOK_0508700</name>
</gene>
<dbReference type="InterPro" id="IPR013941">
    <property type="entry name" value="ZDS1_C"/>
</dbReference>
<organism evidence="3 4">
    <name type="scientific">Pyrrhoderma noxium</name>
    <dbReference type="NCBI Taxonomy" id="2282107"/>
    <lineage>
        <taxon>Eukaryota</taxon>
        <taxon>Fungi</taxon>
        <taxon>Dikarya</taxon>
        <taxon>Basidiomycota</taxon>
        <taxon>Agaricomycotina</taxon>
        <taxon>Agaricomycetes</taxon>
        <taxon>Hymenochaetales</taxon>
        <taxon>Hymenochaetaceae</taxon>
        <taxon>Pyrrhoderma</taxon>
    </lineage>
</organism>
<dbReference type="PANTHER" id="PTHR28089:SF1">
    <property type="entry name" value="PROTEIN ZDS1-RELATED"/>
    <property type="match status" value="1"/>
</dbReference>
<accession>A0A286UKM5</accession>
<feature type="compositionally biased region" description="Basic and acidic residues" evidence="1">
    <location>
        <begin position="457"/>
        <end position="468"/>
    </location>
</feature>
<feature type="compositionally biased region" description="Basic and acidic residues" evidence="1">
    <location>
        <begin position="1"/>
        <end position="10"/>
    </location>
</feature>
<feature type="region of interest" description="Disordered" evidence="1">
    <location>
        <begin position="1"/>
        <end position="60"/>
    </location>
</feature>
<dbReference type="EMBL" id="NBII01000004">
    <property type="protein sequence ID" value="PAV20153.1"/>
    <property type="molecule type" value="Genomic_DNA"/>
</dbReference>
<dbReference type="AlphaFoldDB" id="A0A286UKM5"/>
<feature type="compositionally biased region" description="Basic and acidic residues" evidence="1">
    <location>
        <begin position="607"/>
        <end position="644"/>
    </location>
</feature>
<feature type="compositionally biased region" description="Low complexity" evidence="1">
    <location>
        <begin position="383"/>
        <end position="395"/>
    </location>
</feature>
<dbReference type="OrthoDB" id="5589766at2759"/>
<feature type="compositionally biased region" description="Polar residues" evidence="1">
    <location>
        <begin position="828"/>
        <end position="840"/>
    </location>
</feature>
<dbReference type="PANTHER" id="PTHR28089">
    <property type="entry name" value="PROTEIN ZDS1-RELATED"/>
    <property type="match status" value="1"/>
</dbReference>
<feature type="compositionally biased region" description="Low complexity" evidence="1">
    <location>
        <begin position="712"/>
        <end position="739"/>
    </location>
</feature>
<dbReference type="Pfam" id="PF08632">
    <property type="entry name" value="Zds_C"/>
    <property type="match status" value="1"/>
</dbReference>
<feature type="region of interest" description="Disordered" evidence="1">
    <location>
        <begin position="90"/>
        <end position="131"/>
    </location>
</feature>
<evidence type="ECO:0000259" key="2">
    <source>
        <dbReference type="SMART" id="SM01327"/>
    </source>
</evidence>
<feature type="domain" description="Protein Zds1 C-terminal" evidence="2">
    <location>
        <begin position="514"/>
        <end position="566"/>
    </location>
</feature>
<evidence type="ECO:0000256" key="1">
    <source>
        <dbReference type="SAM" id="MobiDB-lite"/>
    </source>
</evidence>
<sequence length="902" mass="98312">MEREYEALRDIKRHSTAHGGPAPLSPQAWAADGDSSAVPARSHEDDEGANEDAGTGADDPIQLFWVPAHLHPELAPSEFRAFLKDHARAPADGTTSLERSSSAASSLGRKRSMLSRQYKPRDNDDAEEEKVVPLRRNKSIFQHEGPQLTISDLQKLEELADRAAKSEDPTQLRRLLRRSMSLNVAPSFLDQMDDVPDATDDADAPIIVPPPNQILRRTARTKIRKPNLSGDGGGHRFPASRPSARRKSAGRANSVDAVIISPTESSSSGHGEMDVSFMPPIPTRKRTIDTEDLSDNRRFTYTEESSIFDAYADTPEDEKPPSPQALTPATHILSEPSSQPPVSTITSPTSTPSPSFTSEPAVNQQISSQPPAPVLHQPQPVKQLSPQQQVIQQPSRTPSPDGSSTAPSSLDIQRPDSRSSVTSEAPSHMSASSASADKRKEKDKKSLWKKVGGGSDKQSKKNGKEKDTGFFGSLFGGKKKQEEPPSSMGGGAGPATAAALLGASKSNKGYSPSVSPQLGNPYARYPIHVERAVYRLSHIKLANPRRPLYEQVLISNLMFWYLGVINKANQPPAGQNQNQQVQNQQAGAQPAQRQTQENGQNATPPAPEKEHLEREQREREERERAERERMEAKEKAEQRREPKRGTLTKPPPGGAGSRRAEMPVKGPQYHIQSQAIEQEYGGGSGSSPTPRPPSAPPSSNSTNQNYGGGYQQRGQPVQQQQQQQQSYGQPNGNQNYYYSRSGSLDLGSSQPQSTTSNLPPGAMPPLSSNEQLWLAATSGPLAQNPSGTYQHSQGSEYSQNHPPSRNVRTSSSNNYHNSSNSLDWGRGNDSQKTPMRSLSANAVVPPSNQQYGNQYYGQGNHQGAGGLKKKMASASAVSPDRRQQVSEDEDVPLAMWQQQRRR</sequence>
<keyword evidence="4" id="KW-1185">Reference proteome</keyword>
<proteinExistence type="predicted"/>